<dbReference type="GO" id="GO:0000149">
    <property type="term" value="F:SNARE binding"/>
    <property type="evidence" value="ECO:0007669"/>
    <property type="project" value="TreeGrafter"/>
</dbReference>
<keyword evidence="6" id="KW-1185">Reference proteome</keyword>
<evidence type="ECO:0000256" key="2">
    <source>
        <dbReference type="ARBA" id="ARBA00013807"/>
    </source>
</evidence>
<evidence type="ECO:0000256" key="3">
    <source>
        <dbReference type="ARBA" id="ARBA00023054"/>
    </source>
</evidence>
<organism evidence="5">
    <name type="scientific">Eremomyces bilateralis CBS 781.70</name>
    <dbReference type="NCBI Taxonomy" id="1392243"/>
    <lineage>
        <taxon>Eukaryota</taxon>
        <taxon>Fungi</taxon>
        <taxon>Dikarya</taxon>
        <taxon>Ascomycota</taxon>
        <taxon>Pezizomycotina</taxon>
        <taxon>Dothideomycetes</taxon>
        <taxon>Dothideomycetes incertae sedis</taxon>
        <taxon>Eremomycetales</taxon>
        <taxon>Eremomycetaceae</taxon>
        <taxon>Eremomyces</taxon>
    </lineage>
</organism>
<dbReference type="OrthoDB" id="72772at2759"/>
<gene>
    <name evidence="5 7" type="ORF">P152DRAFT_181181</name>
</gene>
<feature type="compositionally biased region" description="Low complexity" evidence="4">
    <location>
        <begin position="570"/>
        <end position="587"/>
    </location>
</feature>
<feature type="compositionally biased region" description="Polar residues" evidence="4">
    <location>
        <begin position="158"/>
        <end position="172"/>
    </location>
</feature>
<evidence type="ECO:0000313" key="5">
    <source>
        <dbReference type="EMBL" id="KAF1815298.1"/>
    </source>
</evidence>
<feature type="compositionally biased region" description="Basic and acidic residues" evidence="4">
    <location>
        <begin position="131"/>
        <end position="149"/>
    </location>
</feature>
<evidence type="ECO:0000313" key="7">
    <source>
        <dbReference type="RefSeq" id="XP_033536929.1"/>
    </source>
</evidence>
<dbReference type="EMBL" id="ML975151">
    <property type="protein sequence ID" value="KAF1815298.1"/>
    <property type="molecule type" value="Genomic_DNA"/>
</dbReference>
<dbReference type="GeneID" id="54414735"/>
<feature type="region of interest" description="Disordered" evidence="4">
    <location>
        <begin position="82"/>
        <end position="184"/>
    </location>
</feature>
<comment type="similarity">
    <text evidence="1">Belongs to the ATG14 family.</text>
</comment>
<dbReference type="RefSeq" id="XP_033536929.1">
    <property type="nucleotide sequence ID" value="XM_033674165.1"/>
</dbReference>
<dbReference type="AlphaFoldDB" id="A0A6G1GB32"/>
<proteinExistence type="inferred from homology"/>
<reference evidence="5 7" key="1">
    <citation type="submission" date="2020-01" db="EMBL/GenBank/DDBJ databases">
        <authorList>
            <consortium name="DOE Joint Genome Institute"/>
            <person name="Haridas S."/>
            <person name="Albert R."/>
            <person name="Binder M."/>
            <person name="Bloem J."/>
            <person name="Labutti K."/>
            <person name="Salamov A."/>
            <person name="Andreopoulos B."/>
            <person name="Baker S.E."/>
            <person name="Barry K."/>
            <person name="Bills G."/>
            <person name="Bluhm B.H."/>
            <person name="Cannon C."/>
            <person name="Castanera R."/>
            <person name="Culley D.E."/>
            <person name="Daum C."/>
            <person name="Ezra D."/>
            <person name="Gonzalez J.B."/>
            <person name="Henrissat B."/>
            <person name="Kuo A."/>
            <person name="Liang C."/>
            <person name="Lipzen A."/>
            <person name="Lutzoni F."/>
            <person name="Magnuson J."/>
            <person name="Mondo S."/>
            <person name="Nolan M."/>
            <person name="Ohm R."/>
            <person name="Pangilinan J."/>
            <person name="Park H.-J."/>
            <person name="Ramirez L."/>
            <person name="Alfaro M."/>
            <person name="Sun H."/>
            <person name="Tritt A."/>
            <person name="Yoshinaga Y."/>
            <person name="Zwiers L.-H."/>
            <person name="Turgeon B.G."/>
            <person name="Goodwin S.B."/>
            <person name="Spatafora J.W."/>
            <person name="Crous P.W."/>
            <person name="Grigoriev I.V."/>
        </authorList>
    </citation>
    <scope>NUCLEOTIDE SEQUENCE</scope>
    <source>
        <strain evidence="5 7">CBS 781.70</strain>
    </source>
</reference>
<evidence type="ECO:0000313" key="6">
    <source>
        <dbReference type="Proteomes" id="UP000504638"/>
    </source>
</evidence>
<feature type="region of interest" description="Disordered" evidence="4">
    <location>
        <begin position="569"/>
        <end position="589"/>
    </location>
</feature>
<accession>A0A6G1GB32</accession>
<dbReference type="GO" id="GO:0032991">
    <property type="term" value="C:protein-containing complex"/>
    <property type="evidence" value="ECO:0007669"/>
    <property type="project" value="UniProtKB-ARBA"/>
</dbReference>
<name>A0A6G1GB32_9PEZI</name>
<feature type="region of interest" description="Disordered" evidence="4">
    <location>
        <begin position="1"/>
        <end position="21"/>
    </location>
</feature>
<feature type="compositionally biased region" description="Basic and acidic residues" evidence="4">
    <location>
        <begin position="82"/>
        <end position="107"/>
    </location>
</feature>
<reference evidence="7" key="3">
    <citation type="submission" date="2025-04" db="UniProtKB">
        <authorList>
            <consortium name="RefSeq"/>
        </authorList>
    </citation>
    <scope>IDENTIFICATION</scope>
    <source>
        <strain evidence="7">CBS 781.70</strain>
    </source>
</reference>
<reference evidence="7" key="2">
    <citation type="submission" date="2020-04" db="EMBL/GenBank/DDBJ databases">
        <authorList>
            <consortium name="NCBI Genome Project"/>
        </authorList>
    </citation>
    <scope>NUCLEOTIDE SEQUENCE</scope>
    <source>
        <strain evidence="7">CBS 781.70</strain>
    </source>
</reference>
<evidence type="ECO:0000256" key="4">
    <source>
        <dbReference type="SAM" id="MobiDB-lite"/>
    </source>
</evidence>
<dbReference type="GO" id="GO:0005768">
    <property type="term" value="C:endosome"/>
    <property type="evidence" value="ECO:0007669"/>
    <property type="project" value="TreeGrafter"/>
</dbReference>
<dbReference type="GO" id="GO:0000323">
    <property type="term" value="C:lytic vacuole"/>
    <property type="evidence" value="ECO:0007669"/>
    <property type="project" value="TreeGrafter"/>
</dbReference>
<dbReference type="Pfam" id="PF10186">
    <property type="entry name" value="ATG14"/>
    <property type="match status" value="1"/>
</dbReference>
<dbReference type="Proteomes" id="UP000504638">
    <property type="component" value="Unplaced"/>
</dbReference>
<protein>
    <recommendedName>
        <fullName evidence="2">Autophagy-related protein 14</fullName>
    </recommendedName>
</protein>
<sequence>MAPESDQQEVADEPNGRRRERPWLLPYNRRLRNLNGITLRNVTLHPKSVKRSRRKTIDDDALPYALKTPGKIVLHRDSRGWDKGVERSRSSSDLKAAAKDSFRETQTVKENGLLEQEPVVQDSGLVNGTHELGKNRSKEGGNVPEDRHGSVPNGLPHTPQTSAKARSSSQDQDMAPLRKTSSKLRRRSTIEQWYENAPARQNRWFEAVHSHLLDVFFSLHISDDPEPVYVSEIVKDTMNPNFRHFDLSNCAPSISRKDGIVVKVWTKGYGGSSFRHLVELTADLRALQFIGRDLAHFHHPFPDNCVIFHLSDGIYTSFTDIPMSETFQSFAPGPWGRPGDSRPPEPVSSYDQLMRLGTLDQCLQDMLNSRARFKSRLDEFLVETRPETEAVTLLPSAKQHAAEVEKAIDQQTKRNAARKKQTIELQDSLSSRRQLMAAGRAAMDKSLSEMEAAEPETIAVTNATSGVQIETQAHRRRVCTDLEVIYPIEPTPGKSLSFTIRGLALPDAHEAVDMAESDSEREKLGAALGFVAQMLKMLAAYMGWPLPYPIEPQGSTSWIEDPISVMPGDAGSSATASATSASASSGSKKNRRYPLFVKGVPKFRAEYAFFLLNKDIEILAQHMGLRLLDIRQTLPNLKYILFVATAGEGELPERKKGGVRGLGTALKASSAVSGGGRSRIAGTKR</sequence>
<dbReference type="InterPro" id="IPR018791">
    <property type="entry name" value="UV_resistance/autophagy_Atg14"/>
</dbReference>
<keyword evidence="3" id="KW-0175">Coiled coil</keyword>
<dbReference type="PANTHER" id="PTHR15157">
    <property type="entry name" value="UV RADIATION RESISTANCE-ASSOCIATED GENE PROTEIN"/>
    <property type="match status" value="1"/>
</dbReference>
<dbReference type="GO" id="GO:0035493">
    <property type="term" value="P:SNARE complex assembly"/>
    <property type="evidence" value="ECO:0007669"/>
    <property type="project" value="TreeGrafter"/>
</dbReference>
<dbReference type="PANTHER" id="PTHR15157:SF5">
    <property type="entry name" value="UV RADIATION RESISTANCE-ASSOCIATED GENE PROTEIN"/>
    <property type="match status" value="1"/>
</dbReference>
<feature type="compositionally biased region" description="Acidic residues" evidence="4">
    <location>
        <begin position="1"/>
        <end position="12"/>
    </location>
</feature>
<evidence type="ECO:0000256" key="1">
    <source>
        <dbReference type="ARBA" id="ARBA00009574"/>
    </source>
</evidence>